<feature type="non-terminal residue" evidence="1">
    <location>
        <position position="1"/>
    </location>
</feature>
<protein>
    <submittedName>
        <fullName evidence="1">Jg1313 protein</fullName>
    </submittedName>
</protein>
<organism evidence="1 2">
    <name type="scientific">Pararge aegeria aegeria</name>
    <dbReference type="NCBI Taxonomy" id="348720"/>
    <lineage>
        <taxon>Eukaryota</taxon>
        <taxon>Metazoa</taxon>
        <taxon>Ecdysozoa</taxon>
        <taxon>Arthropoda</taxon>
        <taxon>Hexapoda</taxon>
        <taxon>Insecta</taxon>
        <taxon>Pterygota</taxon>
        <taxon>Neoptera</taxon>
        <taxon>Endopterygota</taxon>
        <taxon>Lepidoptera</taxon>
        <taxon>Glossata</taxon>
        <taxon>Ditrysia</taxon>
        <taxon>Papilionoidea</taxon>
        <taxon>Nymphalidae</taxon>
        <taxon>Satyrinae</taxon>
        <taxon>Satyrini</taxon>
        <taxon>Parargina</taxon>
        <taxon>Pararge</taxon>
    </lineage>
</organism>
<accession>A0A8S4QQZ3</accession>
<sequence>SYPIERLRIEGEIHATPLVGFYPPSLTAPTDGVEICNIPLAVELRFRDHCPLP</sequence>
<gene>
    <name evidence="1" type="primary">jg1313</name>
    <name evidence="1" type="ORF">PAEG_LOCUS3075</name>
</gene>
<evidence type="ECO:0000313" key="1">
    <source>
        <dbReference type="EMBL" id="CAH2211243.1"/>
    </source>
</evidence>
<dbReference type="AlphaFoldDB" id="A0A8S4QQZ3"/>
<proteinExistence type="predicted"/>
<evidence type="ECO:0000313" key="2">
    <source>
        <dbReference type="Proteomes" id="UP000838756"/>
    </source>
</evidence>
<dbReference type="EMBL" id="CAKXAJ010009591">
    <property type="protein sequence ID" value="CAH2211243.1"/>
    <property type="molecule type" value="Genomic_DNA"/>
</dbReference>
<reference evidence="1" key="1">
    <citation type="submission" date="2022-03" db="EMBL/GenBank/DDBJ databases">
        <authorList>
            <person name="Lindestad O."/>
        </authorList>
    </citation>
    <scope>NUCLEOTIDE SEQUENCE</scope>
</reference>
<name>A0A8S4QQZ3_9NEOP</name>
<keyword evidence="2" id="KW-1185">Reference proteome</keyword>
<comment type="caution">
    <text evidence="1">The sequence shown here is derived from an EMBL/GenBank/DDBJ whole genome shotgun (WGS) entry which is preliminary data.</text>
</comment>
<dbReference type="Proteomes" id="UP000838756">
    <property type="component" value="Unassembled WGS sequence"/>
</dbReference>